<evidence type="ECO:0000313" key="2">
    <source>
        <dbReference type="EMBL" id="KAK9753140.1"/>
    </source>
</evidence>
<gene>
    <name evidence="2" type="ORF">QE152_g3577</name>
</gene>
<comment type="caution">
    <text evidence="2">The sequence shown here is derived from an EMBL/GenBank/DDBJ whole genome shotgun (WGS) entry which is preliminary data.</text>
</comment>
<dbReference type="EMBL" id="JASPKY010000015">
    <property type="protein sequence ID" value="KAK9753140.1"/>
    <property type="molecule type" value="Genomic_DNA"/>
</dbReference>
<organism evidence="2 3">
    <name type="scientific">Popillia japonica</name>
    <name type="common">Japanese beetle</name>
    <dbReference type="NCBI Taxonomy" id="7064"/>
    <lineage>
        <taxon>Eukaryota</taxon>
        <taxon>Metazoa</taxon>
        <taxon>Ecdysozoa</taxon>
        <taxon>Arthropoda</taxon>
        <taxon>Hexapoda</taxon>
        <taxon>Insecta</taxon>
        <taxon>Pterygota</taxon>
        <taxon>Neoptera</taxon>
        <taxon>Endopterygota</taxon>
        <taxon>Coleoptera</taxon>
        <taxon>Polyphaga</taxon>
        <taxon>Scarabaeiformia</taxon>
        <taxon>Scarabaeidae</taxon>
        <taxon>Rutelinae</taxon>
        <taxon>Popillia</taxon>
    </lineage>
</organism>
<evidence type="ECO:0000259" key="1">
    <source>
        <dbReference type="Pfam" id="PF25779"/>
    </source>
</evidence>
<dbReference type="InterPro" id="IPR058029">
    <property type="entry name" value="Tubulin-bd_CENPJ"/>
</dbReference>
<proteinExistence type="predicted"/>
<keyword evidence="3" id="KW-1185">Reference proteome</keyword>
<sequence>MLLNNNENNITKPKRPFLKRGSGLVRFKMNPGDQKRPFNKVLGMKNQRKNSISKSSLCSNSIAAPQNIEFEVTPLKRPDVNSIAAPQNIEFEVTPLKRPDVNVKAVWFKIEDNNSVINNSSAIKDTEMLAKKTISQINELAAQNLPIPSKSAQIQLKCLQKKLYRRLTNLQLKTYQFQANQLRYTSI</sequence>
<dbReference type="Proteomes" id="UP001458880">
    <property type="component" value="Unassembled WGS sequence"/>
</dbReference>
<reference evidence="2 3" key="1">
    <citation type="journal article" date="2024" name="BMC Genomics">
        <title>De novo assembly and annotation of Popillia japonica's genome with initial clues to its potential as an invasive pest.</title>
        <authorList>
            <person name="Cucini C."/>
            <person name="Boschi S."/>
            <person name="Funari R."/>
            <person name="Cardaioli E."/>
            <person name="Iannotti N."/>
            <person name="Marturano G."/>
            <person name="Paoli F."/>
            <person name="Bruttini M."/>
            <person name="Carapelli A."/>
            <person name="Frati F."/>
            <person name="Nardi F."/>
        </authorList>
    </citation>
    <scope>NUCLEOTIDE SEQUENCE [LARGE SCALE GENOMIC DNA]</scope>
    <source>
        <strain evidence="2">DMR45628</strain>
    </source>
</reference>
<protein>
    <recommendedName>
        <fullName evidence="1">CENPJ tubulin-binding region domain-containing protein</fullName>
    </recommendedName>
</protein>
<accession>A0AAW1N3A6</accession>
<name>A0AAW1N3A6_POPJA</name>
<feature type="domain" description="CENPJ tubulin-binding region" evidence="1">
    <location>
        <begin position="9"/>
        <end position="28"/>
    </location>
</feature>
<dbReference type="AlphaFoldDB" id="A0AAW1N3A6"/>
<evidence type="ECO:0000313" key="3">
    <source>
        <dbReference type="Proteomes" id="UP001458880"/>
    </source>
</evidence>
<dbReference type="Pfam" id="PF25779">
    <property type="entry name" value="Tubulin-bind_CPAP"/>
    <property type="match status" value="1"/>
</dbReference>